<proteinExistence type="predicted"/>
<accession>A0A0H3FHD1</accession>
<evidence type="ECO:0000313" key="2">
    <source>
        <dbReference type="EMBL" id="ADW76642.1"/>
    </source>
</evidence>
<gene>
    <name evidence="2" type="ordered locus">Rahaq_5068</name>
</gene>
<dbReference type="AlphaFoldDB" id="A0A0H3FHD1"/>
<feature type="compositionally biased region" description="Low complexity" evidence="1">
    <location>
        <begin position="12"/>
        <end position="22"/>
    </location>
</feature>
<geneLocation type="plasmid" evidence="2 3">
    <name>pRAHAQ02</name>
</geneLocation>
<reference evidence="2 3" key="2">
    <citation type="journal article" date="2012" name="J. Bacteriol.">
        <title>Complete Genome Sequence of Rahnella sp. Strain Y9602, a Gammaproteobacterium Isolate from Metal- and Radionuclide-Contaminated Soil.</title>
        <authorList>
            <person name="Martinez R.J."/>
            <person name="Bruce D."/>
            <person name="Detter C."/>
            <person name="Goodwin L.A."/>
            <person name="Han J."/>
            <person name="Han C.S."/>
            <person name="Held B."/>
            <person name="Land M.L."/>
            <person name="Mikhailova N."/>
            <person name="Nolan M."/>
            <person name="Pennacchio L."/>
            <person name="Pitluck S."/>
            <person name="Tapia R."/>
            <person name="Woyke T."/>
            <person name="Sobecky P.A."/>
        </authorList>
    </citation>
    <scope>NUCLEOTIDE SEQUENCE [LARGE SCALE GENOMIC DNA]</scope>
    <source>
        <strain evidence="2 3">Y9602</strain>
        <plasmid evidence="2 3">pRAHAQ02</plasmid>
    </source>
</reference>
<dbReference type="Proteomes" id="UP000007257">
    <property type="component" value="Plasmid pRAHAQ02"/>
</dbReference>
<reference evidence="3" key="1">
    <citation type="submission" date="2011-01" db="EMBL/GenBank/DDBJ databases">
        <title>Complete sequence of plasmid2 of Rahnella sp. Y9602.</title>
        <authorList>
            <consortium name="US DOE Joint Genome Institute"/>
            <person name="Lucas S."/>
            <person name="Copeland A."/>
            <person name="Lapidus A."/>
            <person name="Cheng J.-F."/>
            <person name="Goodwin L."/>
            <person name="Pitluck S."/>
            <person name="Lu M."/>
            <person name="Detter J.C."/>
            <person name="Han C."/>
            <person name="Tapia R."/>
            <person name="Land M."/>
            <person name="Hauser L."/>
            <person name="Kyrpides N."/>
            <person name="Ivanova N."/>
            <person name="Ovchinnikova G."/>
            <person name="Pagani I."/>
            <person name="Sobecky P.A."/>
            <person name="Martinez R.J."/>
            <person name="Woyke T."/>
        </authorList>
    </citation>
    <scope>NUCLEOTIDE SEQUENCE [LARGE SCALE GENOMIC DNA]</scope>
    <source>
        <strain evidence="3">Y9602</strain>
        <plasmid evidence="3">pRAHAQ02</plasmid>
    </source>
</reference>
<evidence type="ECO:0000256" key="1">
    <source>
        <dbReference type="SAM" id="MobiDB-lite"/>
    </source>
</evidence>
<sequence length="73" mass="8117">MWSNATSLGERPPGTGPAQQGPPTYPPRIPKLLSESVDNRLQFENEAVVCDDGRGNRNEWQQDTGRVGPEVRR</sequence>
<keyword evidence="2" id="KW-0614">Plasmid</keyword>
<evidence type="ECO:0000313" key="3">
    <source>
        <dbReference type="Proteomes" id="UP000007257"/>
    </source>
</evidence>
<dbReference type="HOGENOM" id="CLU_2702157_0_0_6"/>
<name>A0A0H3FHD1_RAHSY</name>
<feature type="region of interest" description="Disordered" evidence="1">
    <location>
        <begin position="52"/>
        <end position="73"/>
    </location>
</feature>
<protein>
    <submittedName>
        <fullName evidence="2">Uncharacterized protein</fullName>
    </submittedName>
</protein>
<dbReference type="KEGG" id="rah:Rahaq_5068"/>
<dbReference type="EMBL" id="CP002507">
    <property type="protein sequence ID" value="ADW76642.1"/>
    <property type="molecule type" value="Genomic_DNA"/>
</dbReference>
<feature type="region of interest" description="Disordered" evidence="1">
    <location>
        <begin position="1"/>
        <end position="31"/>
    </location>
</feature>
<organism evidence="2 3">
    <name type="scientific">Rahnella sp. (strain Y9602)</name>
    <dbReference type="NCBI Taxonomy" id="2703885"/>
    <lineage>
        <taxon>Bacteria</taxon>
        <taxon>Pseudomonadati</taxon>
        <taxon>Pseudomonadota</taxon>
        <taxon>Gammaproteobacteria</taxon>
        <taxon>Enterobacterales</taxon>
        <taxon>Yersiniaceae</taxon>
        <taxon>Rahnella</taxon>
    </lineage>
</organism>